<dbReference type="Proteomes" id="UP000198406">
    <property type="component" value="Unassembled WGS sequence"/>
</dbReference>
<dbReference type="EMBL" id="BDSP01000055">
    <property type="protein sequence ID" value="GAX12841.1"/>
    <property type="molecule type" value="Genomic_DNA"/>
</dbReference>
<name>A0A1Z5JGG0_FISSO</name>
<comment type="caution">
    <text evidence="1">The sequence shown here is derived from an EMBL/GenBank/DDBJ whole genome shotgun (WGS) entry which is preliminary data.</text>
</comment>
<evidence type="ECO:0000313" key="1">
    <source>
        <dbReference type="EMBL" id="GAX12841.1"/>
    </source>
</evidence>
<keyword evidence="2" id="KW-1185">Reference proteome</keyword>
<dbReference type="InParanoid" id="A0A1Z5JGG0"/>
<organism evidence="1 2">
    <name type="scientific">Fistulifera solaris</name>
    <name type="common">Oleaginous diatom</name>
    <dbReference type="NCBI Taxonomy" id="1519565"/>
    <lineage>
        <taxon>Eukaryota</taxon>
        <taxon>Sar</taxon>
        <taxon>Stramenopiles</taxon>
        <taxon>Ochrophyta</taxon>
        <taxon>Bacillariophyta</taxon>
        <taxon>Bacillariophyceae</taxon>
        <taxon>Bacillariophycidae</taxon>
        <taxon>Naviculales</taxon>
        <taxon>Naviculaceae</taxon>
        <taxon>Fistulifera</taxon>
    </lineage>
</organism>
<protein>
    <submittedName>
        <fullName evidence="1">Uncharacterized protein</fullName>
    </submittedName>
</protein>
<sequence>MNVKEVTSETMDTASTTTEDSTAIVSLYNSWTTSDCGSLPDEEPHDIRPHVSNQNILEQLKKRCREEDLPAELKLRPRKRPNCVFLNYLGRSRATPRIRPSKIASADTSPTAGATTDDLDPCSLLICGTQLLPMDSLDFECLEAVFDDL</sequence>
<proteinExistence type="predicted"/>
<gene>
    <name evidence="1" type="ORF">FisN_15Hu322</name>
</gene>
<dbReference type="AlphaFoldDB" id="A0A1Z5JGG0"/>
<accession>A0A1Z5JGG0</accession>
<reference evidence="1 2" key="1">
    <citation type="journal article" date="2015" name="Plant Cell">
        <title>Oil accumulation by the oleaginous diatom Fistulifera solaris as revealed by the genome and transcriptome.</title>
        <authorList>
            <person name="Tanaka T."/>
            <person name="Maeda Y."/>
            <person name="Veluchamy A."/>
            <person name="Tanaka M."/>
            <person name="Abida H."/>
            <person name="Marechal E."/>
            <person name="Bowler C."/>
            <person name="Muto M."/>
            <person name="Sunaga Y."/>
            <person name="Tanaka M."/>
            <person name="Yoshino T."/>
            <person name="Taniguchi T."/>
            <person name="Fukuda Y."/>
            <person name="Nemoto M."/>
            <person name="Matsumoto M."/>
            <person name="Wong P.S."/>
            <person name="Aburatani S."/>
            <person name="Fujibuchi W."/>
        </authorList>
    </citation>
    <scope>NUCLEOTIDE SEQUENCE [LARGE SCALE GENOMIC DNA]</scope>
    <source>
        <strain evidence="1 2">JPCC DA0580</strain>
    </source>
</reference>
<evidence type="ECO:0000313" key="2">
    <source>
        <dbReference type="Proteomes" id="UP000198406"/>
    </source>
</evidence>